<dbReference type="GO" id="GO:0005829">
    <property type="term" value="C:cytosol"/>
    <property type="evidence" value="ECO:0007669"/>
    <property type="project" value="TreeGrafter"/>
</dbReference>
<dbReference type="InterPro" id="IPR013520">
    <property type="entry name" value="Ribonucl_H"/>
</dbReference>
<dbReference type="GO" id="GO:0045004">
    <property type="term" value="P:DNA replication proofreading"/>
    <property type="evidence" value="ECO:0007669"/>
    <property type="project" value="TreeGrafter"/>
</dbReference>
<dbReference type="Gene3D" id="3.30.420.10">
    <property type="entry name" value="Ribonuclease H-like superfamily/Ribonuclease H"/>
    <property type="match status" value="1"/>
</dbReference>
<accession>A0A2M6W1J9</accession>
<comment type="caution">
    <text evidence="2">The sequence shown here is derived from an EMBL/GenBank/DDBJ whole genome shotgun (WGS) entry which is preliminary data.</text>
</comment>
<proteinExistence type="predicted"/>
<dbReference type="GO" id="GO:0008408">
    <property type="term" value="F:3'-5' exonuclease activity"/>
    <property type="evidence" value="ECO:0007669"/>
    <property type="project" value="TreeGrafter"/>
</dbReference>
<dbReference type="CDD" id="cd06127">
    <property type="entry name" value="DEDDh"/>
    <property type="match status" value="1"/>
</dbReference>
<reference evidence="3" key="1">
    <citation type="submission" date="2017-09" db="EMBL/GenBank/DDBJ databases">
        <title>Depth-based differentiation of microbial function through sediment-hosted aquifers and enrichment of novel symbionts in the deep terrestrial subsurface.</title>
        <authorList>
            <person name="Probst A.J."/>
            <person name="Ladd B."/>
            <person name="Jarett J.K."/>
            <person name="Geller-Mcgrath D.E."/>
            <person name="Sieber C.M.K."/>
            <person name="Emerson J.B."/>
            <person name="Anantharaman K."/>
            <person name="Thomas B.C."/>
            <person name="Malmstrom R."/>
            <person name="Stieglmeier M."/>
            <person name="Klingl A."/>
            <person name="Woyke T."/>
            <person name="Ryan C.M."/>
            <person name="Banfield J.F."/>
        </authorList>
    </citation>
    <scope>NUCLEOTIDE SEQUENCE [LARGE SCALE GENOMIC DNA]</scope>
</reference>
<name>A0A2M6W1J9_9BACT</name>
<dbReference type="EMBL" id="PFBZ01000076">
    <property type="protein sequence ID" value="PIT86679.1"/>
    <property type="molecule type" value="Genomic_DNA"/>
</dbReference>
<dbReference type="Pfam" id="PF20600">
    <property type="entry name" value="ExoX-like_C"/>
    <property type="match status" value="1"/>
</dbReference>
<evidence type="ECO:0000313" key="2">
    <source>
        <dbReference type="EMBL" id="PIT86679.1"/>
    </source>
</evidence>
<dbReference type="InterPro" id="IPR012337">
    <property type="entry name" value="RNaseH-like_sf"/>
</dbReference>
<dbReference type="SMART" id="SM00479">
    <property type="entry name" value="EXOIII"/>
    <property type="match status" value="1"/>
</dbReference>
<dbReference type="PANTHER" id="PTHR30231:SF41">
    <property type="entry name" value="DNA POLYMERASE III SUBUNIT EPSILON"/>
    <property type="match status" value="1"/>
</dbReference>
<evidence type="ECO:0000259" key="1">
    <source>
        <dbReference type="SMART" id="SM00479"/>
    </source>
</evidence>
<dbReference type="PANTHER" id="PTHR30231">
    <property type="entry name" value="DNA POLYMERASE III SUBUNIT EPSILON"/>
    <property type="match status" value="1"/>
</dbReference>
<feature type="non-terminal residue" evidence="2">
    <location>
        <position position="1"/>
    </location>
</feature>
<dbReference type="Proteomes" id="UP000229362">
    <property type="component" value="Unassembled WGS sequence"/>
</dbReference>
<dbReference type="Pfam" id="PF00929">
    <property type="entry name" value="RNase_T"/>
    <property type="match status" value="1"/>
</dbReference>
<evidence type="ECO:0000313" key="3">
    <source>
        <dbReference type="Proteomes" id="UP000229362"/>
    </source>
</evidence>
<dbReference type="GO" id="GO:0003676">
    <property type="term" value="F:nucleic acid binding"/>
    <property type="evidence" value="ECO:0007669"/>
    <property type="project" value="InterPro"/>
</dbReference>
<sequence length="235" mass="26273">PFEDRIVQIGAIKLLPDGTKVEKEWLINPGMPIPQIVQEIHGITDEMVKDAPRLGDIAAELQELFDGADLGGYNVKNFDIPLLQVELNRIGLSIDTENIRIIDAMQIFRIKEPRTLAAAYQKYCGKELLDAHDAIADIRASLAVLEGQLNIYDDLPQTTDELHEYCFPKDPDAYDAEGKLRFAEGKLTINFGKNKGKALQELAMNDAGYLEWILNGSFSDKVKGAVREALYGKRQ</sequence>
<gene>
    <name evidence="2" type="ORF">COU33_01760</name>
</gene>
<dbReference type="SUPFAM" id="SSF53098">
    <property type="entry name" value="Ribonuclease H-like"/>
    <property type="match status" value="1"/>
</dbReference>
<organism evidence="2 3">
    <name type="scientific">Candidatus Magasanikbacteria bacterium CG10_big_fil_rev_8_21_14_0_10_43_6</name>
    <dbReference type="NCBI Taxonomy" id="1974650"/>
    <lineage>
        <taxon>Bacteria</taxon>
        <taxon>Candidatus Magasanikiibacteriota</taxon>
    </lineage>
</organism>
<dbReference type="InterPro" id="IPR046768">
    <property type="entry name" value="ExoX-like_C"/>
</dbReference>
<protein>
    <submittedName>
        <fullName evidence="2">DNA polymerase III subunit epsilon</fullName>
    </submittedName>
</protein>
<dbReference type="InterPro" id="IPR036397">
    <property type="entry name" value="RNaseH_sf"/>
</dbReference>
<feature type="domain" description="Exonuclease" evidence="1">
    <location>
        <begin position="1"/>
        <end position="154"/>
    </location>
</feature>
<dbReference type="AlphaFoldDB" id="A0A2M6W1J9"/>